<reference evidence="1" key="1">
    <citation type="submission" date="2023-04" db="EMBL/GenBank/DDBJ databases">
        <title>A chromosome-level genome assembly of the parasitoid wasp Eretmocerus hayati.</title>
        <authorList>
            <person name="Zhong Y."/>
            <person name="Liu S."/>
            <person name="Liu Y."/>
        </authorList>
    </citation>
    <scope>NUCLEOTIDE SEQUENCE</scope>
    <source>
        <strain evidence="1">ZJU_SS_LIU_2023</strain>
    </source>
</reference>
<organism evidence="1 2">
    <name type="scientific">Eretmocerus hayati</name>
    <dbReference type="NCBI Taxonomy" id="131215"/>
    <lineage>
        <taxon>Eukaryota</taxon>
        <taxon>Metazoa</taxon>
        <taxon>Ecdysozoa</taxon>
        <taxon>Arthropoda</taxon>
        <taxon>Hexapoda</taxon>
        <taxon>Insecta</taxon>
        <taxon>Pterygota</taxon>
        <taxon>Neoptera</taxon>
        <taxon>Endopterygota</taxon>
        <taxon>Hymenoptera</taxon>
        <taxon>Apocrita</taxon>
        <taxon>Proctotrupomorpha</taxon>
        <taxon>Chalcidoidea</taxon>
        <taxon>Aphelinidae</taxon>
        <taxon>Aphelininae</taxon>
        <taxon>Eretmocerus</taxon>
    </lineage>
</organism>
<dbReference type="Proteomes" id="UP001239111">
    <property type="component" value="Chromosome 2"/>
</dbReference>
<keyword evidence="2" id="KW-1185">Reference proteome</keyword>
<proteinExistence type="predicted"/>
<protein>
    <submittedName>
        <fullName evidence="1">Uncharacterized protein</fullName>
    </submittedName>
</protein>
<sequence>MRRRSSARGGLLGLLVVCCFLQPLTHADEHNHIYERRDEVVLWMNTVGPYHNRQETYTYFTLPFCHGPKESIAHHHETLSEALQGIELTIGGMDIEFRENTPKQEYCSIDLTDAAYKAFVYAVKNQYWYQMYIDDLPIWGVVGEVGEPNGDTYYMYTHKKFDIGYNGKQIVDVNLTSEGKTQLKPGISIPVTYEVNWKKSNIKFEDRFDKYLDPTFFQHRIHWFSIFNSFMMVIFLVGLVSMILMRTLRKDYARYSKDEEIDDMERDLGDEYGWKQVHGDVFRPANHPILFSAFIGAGYQITVVVLSVIIFAILGELYTERGSMLSTTIFVYAITSPVNGYCGGGLYARMGGRVWIKQMLLSAFLIPGIVCGTAFFINFIAMYYHASRAIPFGSMVAVTCICIFIILPLTLVGTILGRNLAGTPDAPCRVNAVPRPIPEKKWFMEPFVIIMLGGILPFGSIFIEMYFIFTSFWAYKIYYVYGFMLLVFIILMIVTVCVTIVCTYFLLNAEDYRWQWTSFLAAASTSAYVYLYSFYYFFFKTKMYGLFQTAFYFGYMALFSLALGIMCGTVGYMGTSAFVRKIYSTVKID</sequence>
<evidence type="ECO:0000313" key="1">
    <source>
        <dbReference type="EMBL" id="KAJ8674858.1"/>
    </source>
</evidence>
<comment type="caution">
    <text evidence="1">The sequence shown here is derived from an EMBL/GenBank/DDBJ whole genome shotgun (WGS) entry which is preliminary data.</text>
</comment>
<name>A0ACC2NUH9_9HYME</name>
<gene>
    <name evidence="1" type="ORF">QAD02_010644</name>
</gene>
<evidence type="ECO:0000313" key="2">
    <source>
        <dbReference type="Proteomes" id="UP001239111"/>
    </source>
</evidence>
<accession>A0ACC2NUH9</accession>
<dbReference type="EMBL" id="CM056742">
    <property type="protein sequence ID" value="KAJ8674858.1"/>
    <property type="molecule type" value="Genomic_DNA"/>
</dbReference>